<dbReference type="EC" id="2.7.7.65" evidence="3"/>
<evidence type="ECO:0000259" key="2">
    <source>
        <dbReference type="PROSITE" id="PS50887"/>
    </source>
</evidence>
<comment type="caution">
    <text evidence="3">The sequence shown here is derived from an EMBL/GenBank/DDBJ whole genome shotgun (WGS) entry which is preliminary data.</text>
</comment>
<accession>A0A1J5PZ36</accession>
<protein>
    <submittedName>
        <fullName evidence="3">Putative diguanylate cyclase YcdT</fullName>
        <ecNumber evidence="3">2.7.7.65</ecNumber>
    </submittedName>
</protein>
<keyword evidence="3" id="KW-0808">Transferase</keyword>
<gene>
    <name evidence="3" type="primary">ycdT_10</name>
    <name evidence="3" type="ORF">GALL_415810</name>
</gene>
<dbReference type="AlphaFoldDB" id="A0A1J5PZ36"/>
<feature type="transmembrane region" description="Helical" evidence="1">
    <location>
        <begin position="64"/>
        <end position="88"/>
    </location>
</feature>
<evidence type="ECO:0000313" key="3">
    <source>
        <dbReference type="EMBL" id="OIQ76737.1"/>
    </source>
</evidence>
<dbReference type="InterPro" id="IPR043128">
    <property type="entry name" value="Rev_trsase/Diguanyl_cyclase"/>
</dbReference>
<dbReference type="PROSITE" id="PS50887">
    <property type="entry name" value="GGDEF"/>
    <property type="match status" value="1"/>
</dbReference>
<name>A0A1J5PZ36_9ZZZZ</name>
<dbReference type="PANTHER" id="PTHR46663:SF2">
    <property type="entry name" value="GGDEF DOMAIN-CONTAINING PROTEIN"/>
    <property type="match status" value="1"/>
</dbReference>
<keyword evidence="1" id="KW-0472">Membrane</keyword>
<dbReference type="NCBIfam" id="TIGR00254">
    <property type="entry name" value="GGDEF"/>
    <property type="match status" value="1"/>
</dbReference>
<reference evidence="3" key="1">
    <citation type="submission" date="2016-10" db="EMBL/GenBank/DDBJ databases">
        <title>Sequence of Gallionella enrichment culture.</title>
        <authorList>
            <person name="Poehlein A."/>
            <person name="Muehling M."/>
            <person name="Daniel R."/>
        </authorList>
    </citation>
    <scope>NUCLEOTIDE SEQUENCE</scope>
</reference>
<keyword evidence="1" id="KW-0812">Transmembrane</keyword>
<dbReference type="EMBL" id="MLJW01001786">
    <property type="protein sequence ID" value="OIQ76737.1"/>
    <property type="molecule type" value="Genomic_DNA"/>
</dbReference>
<dbReference type="InterPro" id="IPR000160">
    <property type="entry name" value="GGDEF_dom"/>
</dbReference>
<dbReference type="InterPro" id="IPR052163">
    <property type="entry name" value="DGC-Regulatory_Protein"/>
</dbReference>
<dbReference type="SMART" id="SM00267">
    <property type="entry name" value="GGDEF"/>
    <property type="match status" value="1"/>
</dbReference>
<feature type="transmembrane region" description="Helical" evidence="1">
    <location>
        <begin position="36"/>
        <end position="55"/>
    </location>
</feature>
<dbReference type="CDD" id="cd01949">
    <property type="entry name" value="GGDEF"/>
    <property type="match status" value="1"/>
</dbReference>
<proteinExistence type="predicted"/>
<dbReference type="Gene3D" id="3.30.70.270">
    <property type="match status" value="1"/>
</dbReference>
<feature type="domain" description="GGDEF" evidence="2">
    <location>
        <begin position="169"/>
        <end position="302"/>
    </location>
</feature>
<sequence length="311" mass="34542">MPLFAWFLEIEKSVADMDVRRGCHVEFASSTRNRQIWRVSLVLSVMALISFVDLVHQSFGDMPFYWVPIIIGAIYIRWRSTLLLSLAATGLSLATAWRWDTATTAPDYLERLVVGVMLSIVAVVMAREIDRRERKFRAASFVDPLTQLPNRTLLYERLGSRLRQRNLTNPTVVVFIDLDSFKHVNDTHGHGVGDEMLIEVANRLTHAVRAEDTVARLGGDEFVIMCTSITSVEGARVLSERIAAALRKPFRLNGLDVIGGGSVGCVVFDGGYIDPGELVKLADDALRETKTSEKGGFRLIDRTASSTGTSI</sequence>
<keyword evidence="3" id="KW-0548">Nucleotidyltransferase</keyword>
<organism evidence="3">
    <name type="scientific">mine drainage metagenome</name>
    <dbReference type="NCBI Taxonomy" id="410659"/>
    <lineage>
        <taxon>unclassified sequences</taxon>
        <taxon>metagenomes</taxon>
        <taxon>ecological metagenomes</taxon>
    </lineage>
</organism>
<keyword evidence="1" id="KW-1133">Transmembrane helix</keyword>
<feature type="transmembrane region" description="Helical" evidence="1">
    <location>
        <begin position="108"/>
        <end position="126"/>
    </location>
</feature>
<dbReference type="SUPFAM" id="SSF55073">
    <property type="entry name" value="Nucleotide cyclase"/>
    <property type="match status" value="1"/>
</dbReference>
<dbReference type="PANTHER" id="PTHR46663">
    <property type="entry name" value="DIGUANYLATE CYCLASE DGCT-RELATED"/>
    <property type="match status" value="1"/>
</dbReference>
<dbReference type="Pfam" id="PF00990">
    <property type="entry name" value="GGDEF"/>
    <property type="match status" value="1"/>
</dbReference>
<dbReference type="GO" id="GO:0052621">
    <property type="term" value="F:diguanylate cyclase activity"/>
    <property type="evidence" value="ECO:0007669"/>
    <property type="project" value="UniProtKB-EC"/>
</dbReference>
<evidence type="ECO:0000256" key="1">
    <source>
        <dbReference type="SAM" id="Phobius"/>
    </source>
</evidence>
<dbReference type="InterPro" id="IPR029787">
    <property type="entry name" value="Nucleotide_cyclase"/>
</dbReference>